<keyword evidence="1" id="KW-1133">Transmembrane helix</keyword>
<sequence>MATKFLNDDIWQVRNGAAAIRELRRDALHMLLCEDRNSDRTAAERYVTIIVPFQLVLVQAIAGGIGYTIRDLPKVWFPCIHRDQTEPPAGRLSVVA</sequence>
<dbReference type="Proteomes" id="UP000285376">
    <property type="component" value="Unassembled WGS sequence"/>
</dbReference>
<dbReference type="EMBL" id="QWLM01000006">
    <property type="protein sequence ID" value="RHW46152.1"/>
    <property type="molecule type" value="Genomic_DNA"/>
</dbReference>
<evidence type="ECO:0000313" key="2">
    <source>
        <dbReference type="EMBL" id="RHW46152.1"/>
    </source>
</evidence>
<keyword evidence="1" id="KW-0812">Transmembrane</keyword>
<gene>
    <name evidence="2" type="ORF">D1832_06680</name>
</gene>
<dbReference type="AlphaFoldDB" id="A0A417Z6B9"/>
<proteinExistence type="predicted"/>
<protein>
    <submittedName>
        <fullName evidence="2">Uncharacterized protein</fullName>
    </submittedName>
</protein>
<name>A0A417Z6B9_9MICO</name>
<reference evidence="2 3" key="1">
    <citation type="submission" date="2018-08" db="EMBL/GenBank/DDBJ databases">
        <title>Whole genome sequence analysis of Dermacoccus abyssi bacteria isolated from Deep Mariana trench Micromonospora spp reveals genes involved in the environmental adaptation and production of secondary metabolites.</title>
        <authorList>
            <person name="Abdel-Mageed W.M."/>
            <person name="Lehri B."/>
            <person name="Nouioui I."/>
            <person name="Goodfellow I."/>
            <person name="Jaspars M."/>
            <person name="Karlyshev A."/>
        </authorList>
    </citation>
    <scope>NUCLEOTIDE SEQUENCE [LARGE SCALE GENOMIC DNA]</scope>
    <source>
        <strain evidence="2 3">MT1.1</strain>
    </source>
</reference>
<accession>A0A417Z6B9</accession>
<evidence type="ECO:0000256" key="1">
    <source>
        <dbReference type="SAM" id="Phobius"/>
    </source>
</evidence>
<keyword evidence="1" id="KW-0472">Membrane</keyword>
<comment type="caution">
    <text evidence="2">The sequence shown here is derived from an EMBL/GenBank/DDBJ whole genome shotgun (WGS) entry which is preliminary data.</text>
</comment>
<feature type="transmembrane region" description="Helical" evidence="1">
    <location>
        <begin position="46"/>
        <end position="69"/>
    </location>
</feature>
<organism evidence="2 3">
    <name type="scientific">Dermacoccus abyssi</name>
    <dbReference type="NCBI Taxonomy" id="322596"/>
    <lineage>
        <taxon>Bacteria</taxon>
        <taxon>Bacillati</taxon>
        <taxon>Actinomycetota</taxon>
        <taxon>Actinomycetes</taxon>
        <taxon>Micrococcales</taxon>
        <taxon>Dermacoccaceae</taxon>
        <taxon>Dermacoccus</taxon>
    </lineage>
</organism>
<evidence type="ECO:0000313" key="3">
    <source>
        <dbReference type="Proteomes" id="UP000285376"/>
    </source>
</evidence>